<evidence type="ECO:0000313" key="4">
    <source>
        <dbReference type="EMBL" id="CUM94444.1"/>
    </source>
</evidence>
<dbReference type="GO" id="GO:0048472">
    <property type="term" value="F:threonine-phosphate decarboxylase activity"/>
    <property type="evidence" value="ECO:0007669"/>
    <property type="project" value="UniProtKB-EC"/>
</dbReference>
<feature type="domain" description="Aminotransferase class I/classII large" evidence="3">
    <location>
        <begin position="18"/>
        <end position="345"/>
    </location>
</feature>
<dbReference type="GO" id="GO:0030170">
    <property type="term" value="F:pyridoxal phosphate binding"/>
    <property type="evidence" value="ECO:0007669"/>
    <property type="project" value="InterPro"/>
</dbReference>
<dbReference type="AlphaFoldDB" id="A0A173SUR8"/>
<sequence length="365" mass="41262">MTVAAHGGDIYQNQITYDFSVNTNPLPLPEILQKRMAEAAVHSNRYPQYDNVLLRERLAALYGFSAEEVACGNGASELFVAIVHALRPKRVGILAPSFSGYAWAAQTVGAEICSIPLREENNFAMDMAQMESLCRQLDGIGLLFLANPANPVGNKMEASLLETLLDVCEKRRITVVLDECFIAFTGTEGYVSWIRKYPHLIVVRAYTKIYAIPGIRLGYLLAQKDICEKIAHQLPEWNVSVVAQRIGMDILNDSLPGWSRRKYLKDTIELIQEEKEFLKHELTKIFGNQMTIFPSEADFLLLKTQIPLYRLLLERGILIRNCANYTGLGQDFYRIAVKGHPENVQLIEALLDIKKKGEEKRYGKH</sequence>
<comment type="cofactor">
    <cofactor evidence="1">
        <name>pyridoxal 5'-phosphate</name>
        <dbReference type="ChEBI" id="CHEBI:597326"/>
    </cofactor>
</comment>
<dbReference type="CDD" id="cd00609">
    <property type="entry name" value="AAT_like"/>
    <property type="match status" value="1"/>
</dbReference>
<name>A0A173SUR8_9FIRM</name>
<gene>
    <name evidence="4" type="primary">cobD</name>
    <name evidence="4" type="ORF">ERS852420_01694</name>
</gene>
<dbReference type="InterPro" id="IPR015421">
    <property type="entry name" value="PyrdxlP-dep_Trfase_major"/>
</dbReference>
<dbReference type="Gene3D" id="3.40.640.10">
    <property type="entry name" value="Type I PLP-dependent aspartate aminotransferase-like (Major domain)"/>
    <property type="match status" value="1"/>
</dbReference>
<dbReference type="Gene3D" id="3.90.1150.10">
    <property type="entry name" value="Aspartate Aminotransferase, domain 1"/>
    <property type="match status" value="1"/>
</dbReference>
<dbReference type="EC" id="4.1.1.81" evidence="4"/>
<dbReference type="SUPFAM" id="SSF53383">
    <property type="entry name" value="PLP-dependent transferases"/>
    <property type="match status" value="1"/>
</dbReference>
<dbReference type="Proteomes" id="UP000095495">
    <property type="component" value="Unassembled WGS sequence"/>
</dbReference>
<dbReference type="EMBL" id="CYXV01000006">
    <property type="protein sequence ID" value="CUM94444.1"/>
    <property type="molecule type" value="Genomic_DNA"/>
</dbReference>
<dbReference type="RefSeq" id="WP_055262503.1">
    <property type="nucleotide sequence ID" value="NZ_CYXV01000006.1"/>
</dbReference>
<evidence type="ECO:0000313" key="5">
    <source>
        <dbReference type="Proteomes" id="UP000095495"/>
    </source>
</evidence>
<keyword evidence="4" id="KW-0456">Lyase</keyword>
<evidence type="ECO:0000256" key="2">
    <source>
        <dbReference type="ARBA" id="ARBA00022898"/>
    </source>
</evidence>
<dbReference type="Pfam" id="PF00155">
    <property type="entry name" value="Aminotran_1_2"/>
    <property type="match status" value="1"/>
</dbReference>
<accession>A0A173SUR8</accession>
<keyword evidence="2" id="KW-0663">Pyridoxal phosphate</keyword>
<reference evidence="4 5" key="1">
    <citation type="submission" date="2015-09" db="EMBL/GenBank/DDBJ databases">
        <authorList>
            <consortium name="Pathogen Informatics"/>
        </authorList>
    </citation>
    <scope>NUCLEOTIDE SEQUENCE [LARGE SCALE GENOMIC DNA]</scope>
    <source>
        <strain evidence="4 5">2789STDY5608863</strain>
    </source>
</reference>
<evidence type="ECO:0000259" key="3">
    <source>
        <dbReference type="Pfam" id="PF00155"/>
    </source>
</evidence>
<dbReference type="PANTHER" id="PTHR42885">
    <property type="entry name" value="HISTIDINOL-PHOSPHATE AMINOTRANSFERASE-RELATED"/>
    <property type="match status" value="1"/>
</dbReference>
<evidence type="ECO:0000256" key="1">
    <source>
        <dbReference type="ARBA" id="ARBA00001933"/>
    </source>
</evidence>
<dbReference type="PANTHER" id="PTHR42885:SF1">
    <property type="entry name" value="THREONINE-PHOSPHATE DECARBOXYLASE"/>
    <property type="match status" value="1"/>
</dbReference>
<dbReference type="InterPro" id="IPR015424">
    <property type="entry name" value="PyrdxlP-dep_Trfase"/>
</dbReference>
<protein>
    <submittedName>
        <fullName evidence="4">Threonine-phosphate decarboxylase</fullName>
        <ecNumber evidence="4">4.1.1.81</ecNumber>
    </submittedName>
</protein>
<proteinExistence type="predicted"/>
<dbReference type="InterPro" id="IPR015422">
    <property type="entry name" value="PyrdxlP-dep_Trfase_small"/>
</dbReference>
<dbReference type="InterPro" id="IPR004839">
    <property type="entry name" value="Aminotransferase_I/II_large"/>
</dbReference>
<organism evidence="4 5">
    <name type="scientific">Roseburia faecis</name>
    <dbReference type="NCBI Taxonomy" id="301302"/>
    <lineage>
        <taxon>Bacteria</taxon>
        <taxon>Bacillati</taxon>
        <taxon>Bacillota</taxon>
        <taxon>Clostridia</taxon>
        <taxon>Lachnospirales</taxon>
        <taxon>Lachnospiraceae</taxon>
        <taxon>Roseburia</taxon>
    </lineage>
</organism>